<dbReference type="AlphaFoldDB" id="A0A2H0TXL8"/>
<name>A0A2H0TXL8_9BACT</name>
<proteinExistence type="predicted"/>
<feature type="compositionally biased region" description="Low complexity" evidence="1">
    <location>
        <begin position="1"/>
        <end position="15"/>
    </location>
</feature>
<evidence type="ECO:0000256" key="1">
    <source>
        <dbReference type="SAM" id="MobiDB-lite"/>
    </source>
</evidence>
<evidence type="ECO:0000313" key="3">
    <source>
        <dbReference type="Proteomes" id="UP000230852"/>
    </source>
</evidence>
<comment type="caution">
    <text evidence="2">The sequence shown here is derived from an EMBL/GenBank/DDBJ whole genome shotgun (WGS) entry which is preliminary data.</text>
</comment>
<accession>A0A2H0TXL8</accession>
<gene>
    <name evidence="2" type="ORF">COU28_04285</name>
</gene>
<feature type="region of interest" description="Disordered" evidence="1">
    <location>
        <begin position="44"/>
        <end position="72"/>
    </location>
</feature>
<reference evidence="3" key="1">
    <citation type="submission" date="2017-09" db="EMBL/GenBank/DDBJ databases">
        <title>Depth-based differentiation of microbial function through sediment-hosted aquifers and enrichment of novel symbionts in the deep terrestrial subsurface.</title>
        <authorList>
            <person name="Probst A.J."/>
            <person name="Ladd B."/>
            <person name="Jarett J.K."/>
            <person name="Geller-Mcgrath D.E."/>
            <person name="Sieber C.M.K."/>
            <person name="Emerson J.B."/>
            <person name="Anantharaman K."/>
            <person name="Thomas B.C."/>
            <person name="Malmstrom R."/>
            <person name="Stieglmeier M."/>
            <person name="Klingl A."/>
            <person name="Woyke T."/>
            <person name="Ryan C.M."/>
            <person name="Banfield J.F."/>
        </authorList>
    </citation>
    <scope>NUCLEOTIDE SEQUENCE [LARGE SCALE GENOMIC DNA]</scope>
</reference>
<dbReference type="Proteomes" id="UP000230852">
    <property type="component" value="Unassembled WGS sequence"/>
</dbReference>
<protein>
    <submittedName>
        <fullName evidence="2">Uncharacterized protein</fullName>
    </submittedName>
</protein>
<organism evidence="2 3">
    <name type="scientific">Candidatus Magasanikbacteria bacterium CG10_big_fil_rev_8_21_14_0_10_36_16</name>
    <dbReference type="NCBI Taxonomy" id="1974645"/>
    <lineage>
        <taxon>Bacteria</taxon>
        <taxon>Candidatus Magasanikiibacteriota</taxon>
    </lineage>
</organism>
<sequence length="118" mass="12992">MSQNLPLNLNNSSVSKPQISAHAQNLATSQLRQKKDILNAKTSVGKALRGSDDLGPTSSISMIGNSSSSVSTSVSHAGIKAIENDNEVMRDEIRDRLRFKHIRQMMKDKKNNSDKDKK</sequence>
<evidence type="ECO:0000313" key="2">
    <source>
        <dbReference type="EMBL" id="PIR77951.1"/>
    </source>
</evidence>
<feature type="region of interest" description="Disordered" evidence="1">
    <location>
        <begin position="1"/>
        <end position="21"/>
    </location>
</feature>
<feature type="compositionally biased region" description="Low complexity" evidence="1">
    <location>
        <begin position="57"/>
        <end position="72"/>
    </location>
</feature>
<dbReference type="EMBL" id="PFBU01000081">
    <property type="protein sequence ID" value="PIR77951.1"/>
    <property type="molecule type" value="Genomic_DNA"/>
</dbReference>